<evidence type="ECO:0000256" key="1">
    <source>
        <dbReference type="SAM" id="MobiDB-lite"/>
    </source>
</evidence>
<comment type="caution">
    <text evidence="2">The sequence shown here is derived from an EMBL/GenBank/DDBJ whole genome shotgun (WGS) entry which is preliminary data.</text>
</comment>
<proteinExistence type="predicted"/>
<sequence length="88" mass="9849">MWRRTMIEIYQRSGLGTSAARRTDATQLSTGRGAGPATGAPPAVCERNDAKIDAVFIFSQRRESERQTDYNIVHETTVSIRIDYNTDV</sequence>
<dbReference type="Proteomes" id="UP000299102">
    <property type="component" value="Unassembled WGS sequence"/>
</dbReference>
<protein>
    <submittedName>
        <fullName evidence="2">Uncharacterized protein</fullName>
    </submittedName>
</protein>
<dbReference type="AlphaFoldDB" id="A0A4C1UPR0"/>
<evidence type="ECO:0000313" key="3">
    <source>
        <dbReference type="Proteomes" id="UP000299102"/>
    </source>
</evidence>
<gene>
    <name evidence="2" type="ORF">EVAR_103002_1</name>
</gene>
<accession>A0A4C1UPR0</accession>
<evidence type="ECO:0000313" key="2">
    <source>
        <dbReference type="EMBL" id="GBP28428.1"/>
    </source>
</evidence>
<organism evidence="2 3">
    <name type="scientific">Eumeta variegata</name>
    <name type="common">Bagworm moth</name>
    <name type="synonym">Eumeta japonica</name>
    <dbReference type="NCBI Taxonomy" id="151549"/>
    <lineage>
        <taxon>Eukaryota</taxon>
        <taxon>Metazoa</taxon>
        <taxon>Ecdysozoa</taxon>
        <taxon>Arthropoda</taxon>
        <taxon>Hexapoda</taxon>
        <taxon>Insecta</taxon>
        <taxon>Pterygota</taxon>
        <taxon>Neoptera</taxon>
        <taxon>Endopterygota</taxon>
        <taxon>Lepidoptera</taxon>
        <taxon>Glossata</taxon>
        <taxon>Ditrysia</taxon>
        <taxon>Tineoidea</taxon>
        <taxon>Psychidae</taxon>
        <taxon>Oiketicinae</taxon>
        <taxon>Eumeta</taxon>
    </lineage>
</organism>
<feature type="region of interest" description="Disordered" evidence="1">
    <location>
        <begin position="13"/>
        <end position="44"/>
    </location>
</feature>
<dbReference type="EMBL" id="BGZK01000206">
    <property type="protein sequence ID" value="GBP28428.1"/>
    <property type="molecule type" value="Genomic_DNA"/>
</dbReference>
<keyword evidence="3" id="KW-1185">Reference proteome</keyword>
<reference evidence="2 3" key="1">
    <citation type="journal article" date="2019" name="Commun. Biol.">
        <title>The bagworm genome reveals a unique fibroin gene that provides high tensile strength.</title>
        <authorList>
            <person name="Kono N."/>
            <person name="Nakamura H."/>
            <person name="Ohtoshi R."/>
            <person name="Tomita M."/>
            <person name="Numata K."/>
            <person name="Arakawa K."/>
        </authorList>
    </citation>
    <scope>NUCLEOTIDE SEQUENCE [LARGE SCALE GENOMIC DNA]</scope>
</reference>
<name>A0A4C1UPR0_EUMVA</name>